<organism evidence="1 2">
    <name type="scientific">Streptococcus saliviloxodontae</name>
    <dbReference type="NCBI Taxonomy" id="1349416"/>
    <lineage>
        <taxon>Bacteria</taxon>
        <taxon>Bacillati</taxon>
        <taxon>Bacillota</taxon>
        <taxon>Bacilli</taxon>
        <taxon>Lactobacillales</taxon>
        <taxon>Streptococcaceae</taxon>
        <taxon>Streptococcus</taxon>
    </lineage>
</organism>
<proteinExistence type="predicted"/>
<dbReference type="EMBL" id="JAFBEI010000011">
    <property type="protein sequence ID" value="MBM7635865.1"/>
    <property type="molecule type" value="Genomic_DNA"/>
</dbReference>
<gene>
    <name evidence="1" type="ORF">JOC31_000683</name>
</gene>
<evidence type="ECO:0000313" key="2">
    <source>
        <dbReference type="Proteomes" id="UP000809081"/>
    </source>
</evidence>
<dbReference type="Proteomes" id="UP000809081">
    <property type="component" value="Unassembled WGS sequence"/>
</dbReference>
<comment type="caution">
    <text evidence="1">The sequence shown here is derived from an EMBL/GenBank/DDBJ whole genome shotgun (WGS) entry which is preliminary data.</text>
</comment>
<reference evidence="1 2" key="1">
    <citation type="submission" date="2021-01" db="EMBL/GenBank/DDBJ databases">
        <title>Genomic Encyclopedia of Type Strains, Phase IV (KMG-IV): sequencing the most valuable type-strain genomes for metagenomic binning, comparative biology and taxonomic classification.</title>
        <authorList>
            <person name="Goeker M."/>
        </authorList>
    </citation>
    <scope>NUCLEOTIDE SEQUENCE [LARGE SCALE GENOMIC DNA]</scope>
    <source>
        <strain evidence="1 2">DSM 27513</strain>
    </source>
</reference>
<name>A0ABS2PKB2_9STRE</name>
<evidence type="ECO:0000313" key="1">
    <source>
        <dbReference type="EMBL" id="MBM7635865.1"/>
    </source>
</evidence>
<keyword evidence="2" id="KW-1185">Reference proteome</keyword>
<protein>
    <submittedName>
        <fullName evidence="1">Uncharacterized protein</fullName>
    </submittedName>
</protein>
<sequence>MAFLWYNETIENVTRRTAKLVREIKWYAYLTKGDEVY</sequence>
<accession>A0ABS2PKB2</accession>